<evidence type="ECO:0000259" key="2">
    <source>
        <dbReference type="Pfam" id="PF03886"/>
    </source>
</evidence>
<dbReference type="SUPFAM" id="SSF159594">
    <property type="entry name" value="XCC0632-like"/>
    <property type="match status" value="1"/>
</dbReference>
<accession>A0A8J7FCI6</accession>
<dbReference type="InterPro" id="IPR005586">
    <property type="entry name" value="ABC_trans_aux"/>
</dbReference>
<feature type="domain" description="ABC-type transport auxiliary lipoprotein component" evidence="2">
    <location>
        <begin position="29"/>
        <end position="187"/>
    </location>
</feature>
<dbReference type="Pfam" id="PF03886">
    <property type="entry name" value="ABC_trans_aux"/>
    <property type="match status" value="1"/>
</dbReference>
<evidence type="ECO:0000313" key="4">
    <source>
        <dbReference type="Proteomes" id="UP000640333"/>
    </source>
</evidence>
<evidence type="ECO:0000313" key="3">
    <source>
        <dbReference type="EMBL" id="MBE9397552.1"/>
    </source>
</evidence>
<dbReference type="Gene3D" id="3.40.50.10610">
    <property type="entry name" value="ABC-type transport auxiliary lipoprotein component"/>
    <property type="match status" value="1"/>
</dbReference>
<keyword evidence="4" id="KW-1185">Reference proteome</keyword>
<protein>
    <submittedName>
        <fullName evidence="3">Membrane integrity-associated transporter subunit PqiC</fullName>
    </submittedName>
</protein>
<comment type="caution">
    <text evidence="3">The sequence shown here is derived from an EMBL/GenBank/DDBJ whole genome shotgun (WGS) entry which is preliminary data.</text>
</comment>
<dbReference type="Proteomes" id="UP000640333">
    <property type="component" value="Unassembled WGS sequence"/>
</dbReference>
<sequence>MMMTLRTALCASLAAFLVGCAAQPETHYYDLMAQSEASDARLTESVTLGIGPVSLPQMLDRPNIVVRKGGTQVNVANFHIWAGELEPVFTRVLAENVSLQLKHDAVWPSPWDNRFRPEYQVRIFVDRFSGELKGPVSLSLSWTLLADYGQRVVTTQRYRSVLHSDGSYQAYVQALNGLLEGFSGELASELAQSIPQK</sequence>
<organism evidence="3 4">
    <name type="scientific">Pontibacterium sinense</name>
    <dbReference type="NCBI Taxonomy" id="2781979"/>
    <lineage>
        <taxon>Bacteria</taxon>
        <taxon>Pseudomonadati</taxon>
        <taxon>Pseudomonadota</taxon>
        <taxon>Gammaproteobacteria</taxon>
        <taxon>Oceanospirillales</taxon>
        <taxon>Oceanospirillaceae</taxon>
        <taxon>Pontibacterium</taxon>
    </lineage>
</organism>
<proteinExistence type="predicted"/>
<reference evidence="3" key="1">
    <citation type="submission" date="2020-10" db="EMBL/GenBank/DDBJ databases">
        <title>Bacterium isolated from coastal waters sediment.</title>
        <authorList>
            <person name="Chen R.-J."/>
            <person name="Lu D.-C."/>
            <person name="Zhu K.-L."/>
            <person name="Du Z.-J."/>
        </authorList>
    </citation>
    <scope>NUCLEOTIDE SEQUENCE</scope>
    <source>
        <strain evidence="3">N1Y112</strain>
    </source>
</reference>
<dbReference type="AlphaFoldDB" id="A0A8J7FCI6"/>
<gene>
    <name evidence="3" type="ORF">IOQ59_09805</name>
</gene>
<dbReference type="RefSeq" id="WP_228050814.1">
    <property type="nucleotide sequence ID" value="NZ_JADEYS010000008.1"/>
</dbReference>
<name>A0A8J7FCI6_9GAMM</name>
<feature type="chain" id="PRO_5035212552" evidence="1">
    <location>
        <begin position="22"/>
        <end position="197"/>
    </location>
</feature>
<dbReference type="EMBL" id="JADEYS010000008">
    <property type="protein sequence ID" value="MBE9397552.1"/>
    <property type="molecule type" value="Genomic_DNA"/>
</dbReference>
<evidence type="ECO:0000256" key="1">
    <source>
        <dbReference type="SAM" id="SignalP"/>
    </source>
</evidence>
<dbReference type="PROSITE" id="PS51257">
    <property type="entry name" value="PROKAR_LIPOPROTEIN"/>
    <property type="match status" value="1"/>
</dbReference>
<feature type="signal peptide" evidence="1">
    <location>
        <begin position="1"/>
        <end position="21"/>
    </location>
</feature>
<keyword evidence="1" id="KW-0732">Signal</keyword>